<dbReference type="AlphaFoldDB" id="A0A517LR43"/>
<dbReference type="PANTHER" id="PTHR38795:SF1">
    <property type="entry name" value="DUF6604 DOMAIN-CONTAINING PROTEIN"/>
    <property type="match status" value="1"/>
</dbReference>
<gene>
    <name evidence="2" type="ORF">FKW77_004288</name>
</gene>
<organism evidence="2 3">
    <name type="scientific">Venturia effusa</name>
    <dbReference type="NCBI Taxonomy" id="50376"/>
    <lineage>
        <taxon>Eukaryota</taxon>
        <taxon>Fungi</taxon>
        <taxon>Dikarya</taxon>
        <taxon>Ascomycota</taxon>
        <taxon>Pezizomycotina</taxon>
        <taxon>Dothideomycetes</taxon>
        <taxon>Pleosporomycetidae</taxon>
        <taxon>Venturiales</taxon>
        <taxon>Venturiaceae</taxon>
        <taxon>Venturia</taxon>
    </lineage>
</organism>
<evidence type="ECO:0000313" key="3">
    <source>
        <dbReference type="Proteomes" id="UP000316270"/>
    </source>
</evidence>
<proteinExistence type="predicted"/>
<evidence type="ECO:0000259" key="1">
    <source>
        <dbReference type="Pfam" id="PF20253"/>
    </source>
</evidence>
<dbReference type="OrthoDB" id="5238236at2759"/>
<sequence>MSTEVADSVRAYKLDDKLFNVWFVAEAKKTSYFSGNADRVIPISEYNAIALHLKEKVAIPRDILTILGRAIRLRKYVKEIYKLSGKNSEQDAGHETYLNVLKLVQYTLDHHRSAPSKTPGDGKVGAQAMAGVINRDNLYSHLASGSSSESSETVDLTELDKSLPVLPERDPKKEAMITVRGMLIALRSHEQEIHNAWTKVRDESMLACDASVITSLAINSVMTLEADFQQVYKIDLLTTMIKECYEQECAATGLQQPGLKIDILDDTRFSIAEDHYILQFWMIGRMWKKLDVSCKRNGVKKGGGSFFKDIHDIVSNTLSKILLAPVSSLQGEEEPPRSSTYREHLTFAACRLFTIFAVSSRDDGVSKLQRFFYPVFDPLAHLVMKKQGTDGKASYLALAFTLKIYIKIDSILGDRTGGMPAEYEDLCRDEYLKPIDTFWNGIDRARQNMLEEVSKDMLADVLNILQSCRESITTMKDGPPMNKFEEQMRKDYISSDPIIIGLWMAKVQVTFNTGALNCLNRCMIVRDAAHIYSRAKKEGTLVTDWPDMERYLSLQPKHLDYNDKDAQAETVTPLRTLFEENQDTWMEGLDTNKLADTLGLENPDSTTSIITLLQKCRERLTTEQESLSFDYLGFLPLCWRYLERIREATDDEVSRLDREHMDSDTVVGYTFGEDGVRSIRDTFMAALDCLVETGEPTAPLLDAVAKVSSSGGRSKSTVGAGVEELGWR</sequence>
<dbReference type="EMBL" id="CP042203">
    <property type="protein sequence ID" value="QDS78118.1"/>
    <property type="molecule type" value="Genomic_DNA"/>
</dbReference>
<feature type="domain" description="DUF6604" evidence="1">
    <location>
        <begin position="32"/>
        <end position="229"/>
    </location>
</feature>
<dbReference type="Pfam" id="PF20253">
    <property type="entry name" value="DUF6604"/>
    <property type="match status" value="1"/>
</dbReference>
<dbReference type="PANTHER" id="PTHR38795">
    <property type="entry name" value="DUF6604 DOMAIN-CONTAINING PROTEIN"/>
    <property type="match status" value="1"/>
</dbReference>
<keyword evidence="3" id="KW-1185">Reference proteome</keyword>
<name>A0A517LR43_9PEZI</name>
<reference evidence="2 3" key="1">
    <citation type="submission" date="2019-07" db="EMBL/GenBank/DDBJ databases">
        <title>Finished genome of Venturia effusa.</title>
        <authorList>
            <person name="Young C.A."/>
            <person name="Cox M.P."/>
            <person name="Ganley A.R.D."/>
            <person name="David W.J."/>
        </authorList>
    </citation>
    <scope>NUCLEOTIDE SEQUENCE [LARGE SCALE GENOMIC DNA]</scope>
    <source>
        <strain evidence="3">albino</strain>
    </source>
</reference>
<dbReference type="Proteomes" id="UP000316270">
    <property type="component" value="Chromosome 19"/>
</dbReference>
<accession>A0A517LR43</accession>
<evidence type="ECO:0000313" key="2">
    <source>
        <dbReference type="EMBL" id="QDS78118.1"/>
    </source>
</evidence>
<dbReference type="InterPro" id="IPR046539">
    <property type="entry name" value="DUF6604"/>
</dbReference>
<protein>
    <recommendedName>
        <fullName evidence="1">DUF6604 domain-containing protein</fullName>
    </recommendedName>
</protein>